<proteinExistence type="predicted"/>
<comment type="caution">
    <text evidence="5">The sequence shown here is derived from an EMBL/GenBank/DDBJ whole genome shotgun (WGS) entry which is preliminary data.</text>
</comment>
<accession>A0A3N2DNR9</accession>
<dbReference type="RefSeq" id="WP_123712250.1">
    <property type="nucleotide sequence ID" value="NZ_RKHR01000004.1"/>
</dbReference>
<evidence type="ECO:0000256" key="2">
    <source>
        <dbReference type="ARBA" id="ARBA00023125"/>
    </source>
</evidence>
<dbReference type="GO" id="GO:0003677">
    <property type="term" value="F:DNA binding"/>
    <property type="evidence" value="ECO:0007669"/>
    <property type="project" value="UniProtKB-KW"/>
</dbReference>
<dbReference type="InterPro" id="IPR011991">
    <property type="entry name" value="ArsR-like_HTH"/>
</dbReference>
<evidence type="ECO:0000313" key="5">
    <source>
        <dbReference type="EMBL" id="ROS01461.1"/>
    </source>
</evidence>
<keyword evidence="2" id="KW-0238">DNA-binding</keyword>
<dbReference type="Gene3D" id="1.10.10.10">
    <property type="entry name" value="Winged helix-like DNA-binding domain superfamily/Winged helix DNA-binding domain"/>
    <property type="match status" value="1"/>
</dbReference>
<keyword evidence="6" id="KW-1185">Reference proteome</keyword>
<dbReference type="Proteomes" id="UP000275394">
    <property type="component" value="Unassembled WGS sequence"/>
</dbReference>
<dbReference type="SMART" id="SM00418">
    <property type="entry name" value="HTH_ARSR"/>
    <property type="match status" value="1"/>
</dbReference>
<dbReference type="PANTHER" id="PTHR33154:SF28">
    <property type="entry name" value="HTH-TYPE TRANSCRIPTIONAL REGULATOR YGAV-RELATED"/>
    <property type="match status" value="1"/>
</dbReference>
<protein>
    <submittedName>
        <fullName evidence="5">ArsR family transcriptional regulator</fullName>
    </submittedName>
</protein>
<dbReference type="CDD" id="cd00090">
    <property type="entry name" value="HTH_ARSR"/>
    <property type="match status" value="1"/>
</dbReference>
<dbReference type="SUPFAM" id="SSF46785">
    <property type="entry name" value="Winged helix' DNA-binding domain"/>
    <property type="match status" value="1"/>
</dbReference>
<dbReference type="PROSITE" id="PS50987">
    <property type="entry name" value="HTH_ARSR_2"/>
    <property type="match status" value="1"/>
</dbReference>
<dbReference type="InterPro" id="IPR036390">
    <property type="entry name" value="WH_DNA-bd_sf"/>
</dbReference>
<reference evidence="5 6" key="1">
    <citation type="submission" date="2018-11" db="EMBL/GenBank/DDBJ databases">
        <title>Genomic Encyclopedia of Type Strains, Phase IV (KMG-IV): sequencing the most valuable type-strain genomes for metagenomic binning, comparative biology and taxonomic classification.</title>
        <authorList>
            <person name="Goeker M."/>
        </authorList>
    </citation>
    <scope>NUCLEOTIDE SEQUENCE [LARGE SCALE GENOMIC DNA]</scope>
    <source>
        <strain evidence="5 6">DSM 100316</strain>
    </source>
</reference>
<dbReference type="InterPro" id="IPR001845">
    <property type="entry name" value="HTH_ArsR_DNA-bd_dom"/>
</dbReference>
<organism evidence="5 6">
    <name type="scientific">Sinobacterium caligoides</name>
    <dbReference type="NCBI Taxonomy" id="933926"/>
    <lineage>
        <taxon>Bacteria</taxon>
        <taxon>Pseudomonadati</taxon>
        <taxon>Pseudomonadota</taxon>
        <taxon>Gammaproteobacteria</taxon>
        <taxon>Cellvibrionales</taxon>
        <taxon>Spongiibacteraceae</taxon>
        <taxon>Sinobacterium</taxon>
    </lineage>
</organism>
<dbReference type="EMBL" id="RKHR01000004">
    <property type="protein sequence ID" value="ROS01461.1"/>
    <property type="molecule type" value="Genomic_DNA"/>
</dbReference>
<dbReference type="PRINTS" id="PR00778">
    <property type="entry name" value="HTHARSR"/>
</dbReference>
<dbReference type="PANTHER" id="PTHR33154">
    <property type="entry name" value="TRANSCRIPTIONAL REGULATOR, ARSR FAMILY"/>
    <property type="match status" value="1"/>
</dbReference>
<dbReference type="OrthoDB" id="9796124at2"/>
<name>A0A3N2DNR9_9GAMM</name>
<evidence type="ECO:0000256" key="3">
    <source>
        <dbReference type="ARBA" id="ARBA00023163"/>
    </source>
</evidence>
<dbReference type="InterPro" id="IPR036388">
    <property type="entry name" value="WH-like_DNA-bd_sf"/>
</dbReference>
<evidence type="ECO:0000256" key="1">
    <source>
        <dbReference type="ARBA" id="ARBA00023015"/>
    </source>
</evidence>
<dbReference type="NCBIfam" id="NF033788">
    <property type="entry name" value="HTH_metalloreg"/>
    <property type="match status" value="1"/>
</dbReference>
<keyword evidence="3" id="KW-0804">Transcription</keyword>
<evidence type="ECO:0000259" key="4">
    <source>
        <dbReference type="PROSITE" id="PS50987"/>
    </source>
</evidence>
<gene>
    <name evidence="5" type="ORF">EDC56_1903</name>
</gene>
<feature type="domain" description="HTH arsR-type" evidence="4">
    <location>
        <begin position="6"/>
        <end position="95"/>
    </location>
</feature>
<sequence length="95" mass="10799">MPAIETRKLNVGEAAALLKVLSNPHRLLAVYLLLFDELSVGELNRQLPLSQSALSQHLAILRAHDIVTTRREAQVVYYRLSRPEVREIIMLLQTI</sequence>
<dbReference type="GO" id="GO:0003700">
    <property type="term" value="F:DNA-binding transcription factor activity"/>
    <property type="evidence" value="ECO:0007669"/>
    <property type="project" value="InterPro"/>
</dbReference>
<dbReference type="InterPro" id="IPR051081">
    <property type="entry name" value="HTH_MetalResp_TranReg"/>
</dbReference>
<dbReference type="AlphaFoldDB" id="A0A3N2DNR9"/>
<evidence type="ECO:0000313" key="6">
    <source>
        <dbReference type="Proteomes" id="UP000275394"/>
    </source>
</evidence>
<keyword evidence="1" id="KW-0805">Transcription regulation</keyword>
<dbReference type="Pfam" id="PF01022">
    <property type="entry name" value="HTH_5"/>
    <property type="match status" value="1"/>
</dbReference>